<dbReference type="VEuPathDB" id="FungiDB:Z517_02684"/>
<dbReference type="EMBL" id="KN846970">
    <property type="protein sequence ID" value="KIW83439.1"/>
    <property type="molecule type" value="Genomic_DNA"/>
</dbReference>
<dbReference type="HOGENOM" id="CLU_943353_0_0_1"/>
<dbReference type="Proteomes" id="UP000053029">
    <property type="component" value="Unassembled WGS sequence"/>
</dbReference>
<evidence type="ECO:0000313" key="2">
    <source>
        <dbReference type="EMBL" id="KIW83439.1"/>
    </source>
</evidence>
<feature type="region of interest" description="Disordered" evidence="1">
    <location>
        <begin position="108"/>
        <end position="127"/>
    </location>
</feature>
<accession>A0A0D2HG87</accession>
<feature type="compositionally biased region" description="Basic and acidic residues" evidence="1">
    <location>
        <begin position="117"/>
        <end position="127"/>
    </location>
</feature>
<feature type="region of interest" description="Disordered" evidence="1">
    <location>
        <begin position="161"/>
        <end position="195"/>
    </location>
</feature>
<feature type="compositionally biased region" description="Basic residues" evidence="1">
    <location>
        <begin position="1"/>
        <end position="11"/>
    </location>
</feature>
<dbReference type="OrthoDB" id="4159347at2759"/>
<reference evidence="2 3" key="1">
    <citation type="submission" date="2015-01" db="EMBL/GenBank/DDBJ databases">
        <title>The Genome Sequence of Fonsecaea pedrosoi CBS 271.37.</title>
        <authorList>
            <consortium name="The Broad Institute Genomics Platform"/>
            <person name="Cuomo C."/>
            <person name="de Hoog S."/>
            <person name="Gorbushina A."/>
            <person name="Stielow B."/>
            <person name="Teixiera M."/>
            <person name="Abouelleil A."/>
            <person name="Chapman S.B."/>
            <person name="Priest M."/>
            <person name="Young S.K."/>
            <person name="Wortman J."/>
            <person name="Nusbaum C."/>
            <person name="Birren B."/>
        </authorList>
    </citation>
    <scope>NUCLEOTIDE SEQUENCE [LARGE SCALE GENOMIC DNA]</scope>
    <source>
        <strain evidence="2 3">CBS 271.37</strain>
    </source>
</reference>
<organism evidence="2 3">
    <name type="scientific">Fonsecaea pedrosoi CBS 271.37</name>
    <dbReference type="NCBI Taxonomy" id="1442368"/>
    <lineage>
        <taxon>Eukaryota</taxon>
        <taxon>Fungi</taxon>
        <taxon>Dikarya</taxon>
        <taxon>Ascomycota</taxon>
        <taxon>Pezizomycotina</taxon>
        <taxon>Eurotiomycetes</taxon>
        <taxon>Chaetothyriomycetidae</taxon>
        <taxon>Chaetothyriales</taxon>
        <taxon>Herpotrichiellaceae</taxon>
        <taxon>Fonsecaea</taxon>
    </lineage>
</organism>
<dbReference type="RefSeq" id="XP_013287247.1">
    <property type="nucleotide sequence ID" value="XM_013431793.1"/>
</dbReference>
<feature type="region of interest" description="Disordered" evidence="1">
    <location>
        <begin position="1"/>
        <end position="24"/>
    </location>
</feature>
<dbReference type="AlphaFoldDB" id="A0A0D2HG87"/>
<evidence type="ECO:0000256" key="1">
    <source>
        <dbReference type="SAM" id="MobiDB-lite"/>
    </source>
</evidence>
<evidence type="ECO:0000313" key="3">
    <source>
        <dbReference type="Proteomes" id="UP000053029"/>
    </source>
</evidence>
<protein>
    <submittedName>
        <fullName evidence="2">Uncharacterized protein</fullName>
    </submittedName>
</protein>
<proteinExistence type="predicted"/>
<dbReference type="GeneID" id="25302174"/>
<gene>
    <name evidence="2" type="ORF">Z517_02684</name>
</gene>
<sequence length="296" mass="35036">MTSHHDRHYHRCSTDPSKRTDREQVQSCSEEQTVKILKFSSRDAFPFIKVFEAPIRLAHKMAQTVNPFPIRFEKHVVAPPYERGWSYIERRNGQLCLVRNRKDVFRLHRPSKKRAAPPRDRDRDPEREVIIVREEDMDVIGRHHRVHPHGDRLFVEVCQERREPGDPSPRPRPPRIEVRRPLNATPPCSPVFEETPHHRRESFPFRLVQKIPVERARLRCVRHARAPEDPLHCSSPGPPPPQVVDDCYEDEVFFDPMSDLNAREPRPYHIPEPENAVWDEDMNAWVVRRSPKVRFC</sequence>
<name>A0A0D2HG87_9EURO</name>
<keyword evidence="3" id="KW-1185">Reference proteome</keyword>
<feature type="compositionally biased region" description="Basic and acidic residues" evidence="1">
    <location>
        <begin position="12"/>
        <end position="24"/>
    </location>
</feature>